<dbReference type="Proteomes" id="UP001304683">
    <property type="component" value="Chromosome"/>
</dbReference>
<accession>A0ABZ0QMB7</accession>
<feature type="transmembrane region" description="Helical" evidence="1">
    <location>
        <begin position="398"/>
        <end position="427"/>
    </location>
</feature>
<protein>
    <recommendedName>
        <fullName evidence="4">ABC-2 type transport system permease protein</fullName>
    </recommendedName>
</protein>
<feature type="transmembrane region" description="Helical" evidence="1">
    <location>
        <begin position="96"/>
        <end position="124"/>
    </location>
</feature>
<feature type="transmembrane region" description="Helical" evidence="1">
    <location>
        <begin position="481"/>
        <end position="504"/>
    </location>
</feature>
<name>A0ABZ0QMB7_9FIRM</name>
<dbReference type="Pfam" id="PF16949">
    <property type="entry name" value="ABC_tran_2"/>
    <property type="match status" value="1"/>
</dbReference>
<feature type="transmembrane region" description="Helical" evidence="1">
    <location>
        <begin position="551"/>
        <end position="573"/>
    </location>
</feature>
<feature type="transmembrane region" description="Helical" evidence="1">
    <location>
        <begin position="355"/>
        <end position="378"/>
    </location>
</feature>
<evidence type="ECO:0000256" key="1">
    <source>
        <dbReference type="SAM" id="Phobius"/>
    </source>
</evidence>
<proteinExistence type="predicted"/>
<organism evidence="2 3">
    <name type="scientific">Thermaerobacter composti</name>
    <dbReference type="NCBI Taxonomy" id="554949"/>
    <lineage>
        <taxon>Bacteria</taxon>
        <taxon>Bacillati</taxon>
        <taxon>Bacillota</taxon>
        <taxon>Clostridia</taxon>
        <taxon>Eubacteriales</taxon>
        <taxon>Clostridiales Family XVII. Incertae Sedis</taxon>
        <taxon>Thermaerobacter</taxon>
    </lineage>
</organism>
<evidence type="ECO:0008006" key="4">
    <source>
        <dbReference type="Google" id="ProtNLM"/>
    </source>
</evidence>
<dbReference type="EMBL" id="CP132508">
    <property type="protein sequence ID" value="WPD18614.1"/>
    <property type="molecule type" value="Genomic_DNA"/>
</dbReference>
<feature type="transmembrane region" description="Helical" evidence="1">
    <location>
        <begin position="60"/>
        <end position="81"/>
    </location>
</feature>
<keyword evidence="1" id="KW-1133">Transmembrane helix</keyword>
<evidence type="ECO:0000313" key="3">
    <source>
        <dbReference type="Proteomes" id="UP001304683"/>
    </source>
</evidence>
<feature type="transmembrane region" description="Helical" evidence="1">
    <location>
        <begin position="257"/>
        <end position="276"/>
    </location>
</feature>
<keyword evidence="3" id="KW-1185">Reference proteome</keyword>
<keyword evidence="1" id="KW-0812">Transmembrane</keyword>
<feature type="transmembrane region" description="Helical" evidence="1">
    <location>
        <begin position="145"/>
        <end position="166"/>
    </location>
</feature>
<feature type="transmembrane region" description="Helical" evidence="1">
    <location>
        <begin position="448"/>
        <end position="469"/>
    </location>
</feature>
<keyword evidence="1" id="KW-0472">Membrane</keyword>
<dbReference type="RefSeq" id="WP_318750433.1">
    <property type="nucleotide sequence ID" value="NZ_CP132508.1"/>
</dbReference>
<dbReference type="InterPro" id="IPR031599">
    <property type="entry name" value="ABC_tran_2"/>
</dbReference>
<gene>
    <name evidence="2" type="ORF">Q5761_09645</name>
</gene>
<reference evidence="2 3" key="1">
    <citation type="submission" date="2023-08" db="EMBL/GenBank/DDBJ databases">
        <title>Genome sequence of Thermaerobacter compostii strain Ins1, a spore-forming filamentous bacterium isolated from a deep geothermal reservoir.</title>
        <authorList>
            <person name="Bregnard D."/>
            <person name="Gonzalez D."/>
            <person name="Junier P."/>
        </authorList>
    </citation>
    <scope>NUCLEOTIDE SEQUENCE [LARGE SCALE GENOMIC DNA]</scope>
    <source>
        <strain evidence="2 3">Ins1</strain>
    </source>
</reference>
<evidence type="ECO:0000313" key="2">
    <source>
        <dbReference type="EMBL" id="WPD18614.1"/>
    </source>
</evidence>
<feature type="transmembrane region" description="Helical" evidence="1">
    <location>
        <begin position="186"/>
        <end position="208"/>
    </location>
</feature>
<feature type="transmembrane region" description="Helical" evidence="1">
    <location>
        <begin position="220"/>
        <end position="237"/>
    </location>
</feature>
<feature type="transmembrane region" description="Helical" evidence="1">
    <location>
        <begin position="525"/>
        <end position="545"/>
    </location>
</feature>
<sequence length="594" mass="62544">MHRKHWREPEDSPVKGHRVARAADWRAWWTLCRVQVLATLPIIPRALAGRDKERVDGEEWGLFLLSICGYVPVLAFIGWIARELDGDLRLAGQGEALLAVFFVAAATVGVMMGVEAIQSSVYAGRDLALLARLPVPARSVVAAKLAAAAVHQWLALLLFTPFLIVYGLNEQGLHEPARWLFWLKGLLVYLLLPFPGLGVAAVLSRVLIPVLGPGRRREGLMAIAGLIAVGLSMAALYDTWGSPAPRGPGTLDPVARAAIALAGFVADYVPPLAWAARALRAGTPAGGAPDLARLGLTAVAGWAVAVTLSEGVFQKGLTATGGTFRDRAVPLAPRHAVLAPARSPFRALVWREAVLLLRTPAFFSYSLVSAIVVPMVLLGPGRSTSVFELYREPAGAGLVTWALGGSVLTAITMCVMATYGLTGLGAVSREGRAFWLSRVVPVPPRLQLAAKLVFKAGAALVASVPAGILAGLQAGWNAAGWTAWLLGTGLAVTAASATGLALELEAPRLDWTNPKEAHGDRLRPLLALLANLAGLGGMWLVAWLAGELGPWARMGGALVYLLLSAGLAVAGLLNSAESSYARIIPPMAVRSRVG</sequence>